<dbReference type="InterPro" id="IPR000277">
    <property type="entry name" value="Cys/Met-Metab_PyrdxlP-dep_enz"/>
</dbReference>
<keyword evidence="2 3" id="KW-0663">Pyridoxal phosphate</keyword>
<dbReference type="EMBL" id="JAACJM010000012">
    <property type="protein sequence ID" value="KAF5369993.1"/>
    <property type="molecule type" value="Genomic_DNA"/>
</dbReference>
<dbReference type="Pfam" id="PF01053">
    <property type="entry name" value="Cys_Met_Meta_PP"/>
    <property type="match status" value="1"/>
</dbReference>
<sequence>MPLKIKAVDLIHGDASVLGEHGHSVAPPISVTTTFHADPASETLVGDTDLANPSRHVYSRYTQDISTRAEHILGKINHGFAVTYASGLASGYAALVHLKPKRIAIRGGYWGCHVTIQTYMKSRDIEVSIIDIDDEFRPGDMCWLETPVNPTGESRDIRYYADKIHKVGGKLLVDSTFAPPPLQYPFKFGADIIMHSGTCVEPLYRFIITQGMQLQFDRTYMGIMTGSLEAWLLLRSLRTLHLRVARQSETATGLAKWLNEIVSTPKGRSFDGVPGGLLSRVWHSSLQGTDKRGFNPSKQMEGGWNAAFSFLMANADHARRLPHLTKYFIAATSLGGVESLIEHRARADPREDPHLIRLSVGVEDLEDLKADLRQALQNVAGAKAKL</sequence>
<dbReference type="PANTHER" id="PTHR11808">
    <property type="entry name" value="TRANS-SULFURATION ENZYME FAMILY MEMBER"/>
    <property type="match status" value="1"/>
</dbReference>
<name>A0A8H5GRK4_9AGAR</name>
<evidence type="ECO:0000313" key="5">
    <source>
        <dbReference type="Proteomes" id="UP000559256"/>
    </source>
</evidence>
<comment type="similarity">
    <text evidence="3">Belongs to the trans-sulfuration enzymes family.</text>
</comment>
<dbReference type="GO" id="GO:0005737">
    <property type="term" value="C:cytoplasm"/>
    <property type="evidence" value="ECO:0007669"/>
    <property type="project" value="TreeGrafter"/>
</dbReference>
<dbReference type="InterPro" id="IPR015424">
    <property type="entry name" value="PyrdxlP-dep_Trfase"/>
</dbReference>
<gene>
    <name evidence="4" type="ORF">D9758_001144</name>
</gene>
<keyword evidence="5" id="KW-1185">Reference proteome</keyword>
<dbReference type="AlphaFoldDB" id="A0A8H5GRK4"/>
<dbReference type="Proteomes" id="UP000559256">
    <property type="component" value="Unassembled WGS sequence"/>
</dbReference>
<accession>A0A8H5GRK4</accession>
<evidence type="ECO:0008006" key="6">
    <source>
        <dbReference type="Google" id="ProtNLM"/>
    </source>
</evidence>
<dbReference type="PANTHER" id="PTHR11808:SF35">
    <property type="entry name" value="CYSTATHIONINE GAMMA-SYNTHASE (AFU_ORTHOLOGUE AFUA_7G01590)"/>
    <property type="match status" value="1"/>
</dbReference>
<dbReference type="GO" id="GO:0030170">
    <property type="term" value="F:pyridoxal phosphate binding"/>
    <property type="evidence" value="ECO:0007669"/>
    <property type="project" value="InterPro"/>
</dbReference>
<dbReference type="Gene3D" id="3.40.640.10">
    <property type="entry name" value="Type I PLP-dependent aspartate aminotransferase-like (Major domain)"/>
    <property type="match status" value="1"/>
</dbReference>
<dbReference type="SUPFAM" id="SSF53383">
    <property type="entry name" value="PLP-dependent transferases"/>
    <property type="match status" value="1"/>
</dbReference>
<protein>
    <recommendedName>
        <fullName evidence="6">Cystathionine gamma-synthase</fullName>
    </recommendedName>
</protein>
<comment type="cofactor">
    <cofactor evidence="1 3">
        <name>pyridoxal 5'-phosphate</name>
        <dbReference type="ChEBI" id="CHEBI:597326"/>
    </cofactor>
</comment>
<evidence type="ECO:0000256" key="2">
    <source>
        <dbReference type="ARBA" id="ARBA00022898"/>
    </source>
</evidence>
<dbReference type="GO" id="GO:0016846">
    <property type="term" value="F:carbon-sulfur lyase activity"/>
    <property type="evidence" value="ECO:0007669"/>
    <property type="project" value="TreeGrafter"/>
</dbReference>
<dbReference type="GO" id="GO:0019346">
    <property type="term" value="P:transsulfuration"/>
    <property type="evidence" value="ECO:0007669"/>
    <property type="project" value="InterPro"/>
</dbReference>
<comment type="caution">
    <text evidence="4">The sequence shown here is derived from an EMBL/GenBank/DDBJ whole genome shotgun (WGS) entry which is preliminary data.</text>
</comment>
<organism evidence="4 5">
    <name type="scientific">Tetrapyrgos nigripes</name>
    <dbReference type="NCBI Taxonomy" id="182062"/>
    <lineage>
        <taxon>Eukaryota</taxon>
        <taxon>Fungi</taxon>
        <taxon>Dikarya</taxon>
        <taxon>Basidiomycota</taxon>
        <taxon>Agaricomycotina</taxon>
        <taxon>Agaricomycetes</taxon>
        <taxon>Agaricomycetidae</taxon>
        <taxon>Agaricales</taxon>
        <taxon>Marasmiineae</taxon>
        <taxon>Marasmiaceae</taxon>
        <taxon>Tetrapyrgos</taxon>
    </lineage>
</organism>
<reference evidence="4 5" key="1">
    <citation type="journal article" date="2020" name="ISME J.">
        <title>Uncovering the hidden diversity of litter-decomposition mechanisms in mushroom-forming fungi.</title>
        <authorList>
            <person name="Floudas D."/>
            <person name="Bentzer J."/>
            <person name="Ahren D."/>
            <person name="Johansson T."/>
            <person name="Persson P."/>
            <person name="Tunlid A."/>
        </authorList>
    </citation>
    <scope>NUCLEOTIDE SEQUENCE [LARGE SCALE GENOMIC DNA]</scope>
    <source>
        <strain evidence="4 5">CBS 291.85</strain>
    </source>
</reference>
<dbReference type="Gene3D" id="3.90.1150.10">
    <property type="entry name" value="Aspartate Aminotransferase, domain 1"/>
    <property type="match status" value="1"/>
</dbReference>
<dbReference type="InterPro" id="IPR015421">
    <property type="entry name" value="PyrdxlP-dep_Trfase_major"/>
</dbReference>
<dbReference type="InterPro" id="IPR015422">
    <property type="entry name" value="PyrdxlP-dep_Trfase_small"/>
</dbReference>
<evidence type="ECO:0000256" key="3">
    <source>
        <dbReference type="RuleBase" id="RU362118"/>
    </source>
</evidence>
<dbReference type="PIRSF" id="PIRSF001434">
    <property type="entry name" value="CGS"/>
    <property type="match status" value="1"/>
</dbReference>
<proteinExistence type="inferred from homology"/>
<dbReference type="OrthoDB" id="3512640at2759"/>
<evidence type="ECO:0000256" key="1">
    <source>
        <dbReference type="ARBA" id="ARBA00001933"/>
    </source>
</evidence>
<evidence type="ECO:0000313" key="4">
    <source>
        <dbReference type="EMBL" id="KAF5369993.1"/>
    </source>
</evidence>